<comment type="similarity">
    <text evidence="1">Belongs to the type-I restriction system S methylase family.</text>
</comment>
<feature type="domain" description="Type I restriction modification DNA specificity" evidence="4">
    <location>
        <begin position="16"/>
        <end position="183"/>
    </location>
</feature>
<feature type="domain" description="Type I restriction modification DNA specificity" evidence="4">
    <location>
        <begin position="216"/>
        <end position="383"/>
    </location>
</feature>
<evidence type="ECO:0000313" key="5">
    <source>
        <dbReference type="EMBL" id="UUF05655.1"/>
    </source>
</evidence>
<dbReference type="Gene3D" id="3.90.220.20">
    <property type="entry name" value="DNA methylase specificity domains"/>
    <property type="match status" value="2"/>
</dbReference>
<keyword evidence="2" id="KW-0680">Restriction system</keyword>
<name>A0ABY5JGE3_9FIRM</name>
<reference evidence="5 6" key="1">
    <citation type="submission" date="2021-03" db="EMBL/GenBank/DDBJ databases">
        <title>Comparative Genomics and Metabolomics in the genus Turicibacter.</title>
        <authorList>
            <person name="Maki J."/>
            <person name="Looft T."/>
        </authorList>
    </citation>
    <scope>NUCLEOTIDE SEQUENCE [LARGE SCALE GENOMIC DNA]</scope>
    <source>
        <strain evidence="5 6">MMM721</strain>
    </source>
</reference>
<evidence type="ECO:0000256" key="1">
    <source>
        <dbReference type="ARBA" id="ARBA00010923"/>
    </source>
</evidence>
<keyword evidence="5" id="KW-0540">Nuclease</keyword>
<dbReference type="Proteomes" id="UP001058016">
    <property type="component" value="Chromosome"/>
</dbReference>
<evidence type="ECO:0000259" key="4">
    <source>
        <dbReference type="Pfam" id="PF01420"/>
    </source>
</evidence>
<dbReference type="GO" id="GO:0004519">
    <property type="term" value="F:endonuclease activity"/>
    <property type="evidence" value="ECO:0007669"/>
    <property type="project" value="UniProtKB-KW"/>
</dbReference>
<dbReference type="Pfam" id="PF01420">
    <property type="entry name" value="Methylase_S"/>
    <property type="match status" value="2"/>
</dbReference>
<dbReference type="EMBL" id="CP071249">
    <property type="protein sequence ID" value="UUF05655.1"/>
    <property type="molecule type" value="Genomic_DNA"/>
</dbReference>
<dbReference type="PANTHER" id="PTHR30408:SF12">
    <property type="entry name" value="TYPE I RESTRICTION ENZYME MJAVIII SPECIFICITY SUBUNIT"/>
    <property type="match status" value="1"/>
</dbReference>
<protein>
    <submittedName>
        <fullName evidence="5">Restriction endonuclease subunit S</fullName>
    </submittedName>
</protein>
<dbReference type="SUPFAM" id="SSF116734">
    <property type="entry name" value="DNA methylase specificity domain"/>
    <property type="match status" value="2"/>
</dbReference>
<dbReference type="Gene3D" id="1.10.287.1120">
    <property type="entry name" value="Bipartite methylase S protein"/>
    <property type="match status" value="1"/>
</dbReference>
<dbReference type="InterPro" id="IPR044946">
    <property type="entry name" value="Restrct_endonuc_typeI_TRD_sf"/>
</dbReference>
<keyword evidence="6" id="KW-1185">Reference proteome</keyword>
<evidence type="ECO:0000313" key="6">
    <source>
        <dbReference type="Proteomes" id="UP001058016"/>
    </source>
</evidence>
<keyword evidence="5" id="KW-0378">Hydrolase</keyword>
<evidence type="ECO:0000256" key="2">
    <source>
        <dbReference type="ARBA" id="ARBA00022747"/>
    </source>
</evidence>
<dbReference type="PANTHER" id="PTHR30408">
    <property type="entry name" value="TYPE-1 RESTRICTION ENZYME ECOKI SPECIFICITY PROTEIN"/>
    <property type="match status" value="1"/>
</dbReference>
<dbReference type="RefSeq" id="WP_212726062.1">
    <property type="nucleotide sequence ID" value="NZ_CP071249.1"/>
</dbReference>
<keyword evidence="5" id="KW-0255">Endonuclease</keyword>
<dbReference type="CDD" id="cd17263">
    <property type="entry name" value="RMtype1_S_AbaB8300I-TRD1-CR1_like"/>
    <property type="match status" value="1"/>
</dbReference>
<dbReference type="InterPro" id="IPR000055">
    <property type="entry name" value="Restrct_endonuc_typeI_TRD"/>
</dbReference>
<sequence length="408" mass="46665">MNNFKNIKISDLPLHISDGNYSSKYPRADEMVSHGVPFIRANNLKNGTVIWEDMKYISSEKHEELQKGHLEEGDVLITVRGDIGKLSIVPRDFIDANINAQIALLRVYDRSKLDNKFLFYSLNTPNVIKQFNEKQTGTALKQLPIKSLREVSVLIPAIKEQQKIADILSSVDAVIEKTEQVIAKTEEVKKGLMQQLLTKGIGHTEFKQTEIGEIPIAWSVKRIKDLVSFSGGAQPPRKEFVFEPREGYIRLIQIRDYKNDKYATYIPKELAKKLCDATDIMIGRYGPPIFQILRGIEGAYNVALIKAIPDEIYLNKDYLYYFLQRQDLFNLIDHLSQRSSGQTGIDMEALNNFGFPLPQLEEQMEIVKIIRNIENKIHTEKIKYSKLNAVKTGLMQHLLTGKTRVKVD</sequence>
<proteinExistence type="inferred from homology"/>
<evidence type="ECO:0000256" key="3">
    <source>
        <dbReference type="ARBA" id="ARBA00023125"/>
    </source>
</evidence>
<dbReference type="InterPro" id="IPR052021">
    <property type="entry name" value="Type-I_RS_S_subunit"/>
</dbReference>
<organism evidence="5 6">
    <name type="scientific">Turicibacter bilis</name>
    <dbReference type="NCBI Taxonomy" id="2735723"/>
    <lineage>
        <taxon>Bacteria</taxon>
        <taxon>Bacillati</taxon>
        <taxon>Bacillota</taxon>
        <taxon>Erysipelotrichia</taxon>
        <taxon>Erysipelotrichales</taxon>
        <taxon>Turicibacteraceae</taxon>
        <taxon>Turicibacter</taxon>
    </lineage>
</organism>
<accession>A0ABY5JGE3</accession>
<keyword evidence="3" id="KW-0238">DNA-binding</keyword>
<gene>
    <name evidence="5" type="ORF">J0J69_11435</name>
</gene>